<feature type="region of interest" description="Disordered" evidence="5">
    <location>
        <begin position="25"/>
        <end position="47"/>
    </location>
</feature>
<keyword evidence="7" id="KW-1185">Reference proteome</keyword>
<evidence type="ECO:0000256" key="3">
    <source>
        <dbReference type="ARBA" id="ARBA00022691"/>
    </source>
</evidence>
<sequence>MSSCSVKVVRIFGYSHLPFMSTARSPRKVKHSQVRERHPADRNRPSRSCTITSLAQTIDRSHVEHQVYLLVSGSNVTRNSYLKSCYQISPDAAVAIETPFPSGHIFGAASRRRRSRTPCARSFEAPAAPTDPPTGTKVRHFDVELQQTASCFPLRTISPFLCLFYYSRTYFEVDITSNMLTKEIVGFNKPLDEKLYSLSAGEVETFRALTGIDEEQELKAHILSVQAKAYAVHAYPCIRYFEFLRMTIAHLPAYNALLELGRTRADALFLDVGCCFGNDARKAILDGYPMHNVLASDLHPEFWDLGHELFKTSPKSFPVPFFPGDLFDPAFLTPAPGASPPSSPSSPSSFSSSSSSGTLISTDTSTTRTLTPHLTRARPADSHLPQPTARPQEQQLQLAHALASLLSPAPGSFIFGQHSALPTKGRRAEVFYGQAMFCHSPDSWKELWDGEVFEKGTVKVETELAEVKRDFPGFSPDARFWVLTWSVTRLEGKA</sequence>
<feature type="compositionally biased region" description="Low complexity" evidence="5">
    <location>
        <begin position="345"/>
        <end position="374"/>
    </location>
</feature>
<dbReference type="AlphaFoldDB" id="A0A4Y9YAL8"/>
<feature type="compositionally biased region" description="Basic and acidic residues" evidence="5">
    <location>
        <begin position="33"/>
        <end position="44"/>
    </location>
</feature>
<gene>
    <name evidence="6" type="ORF">EVG20_g7726</name>
</gene>
<evidence type="ECO:0008006" key="8">
    <source>
        <dbReference type="Google" id="ProtNLM"/>
    </source>
</evidence>
<feature type="region of interest" description="Disordered" evidence="5">
    <location>
        <begin position="333"/>
        <end position="394"/>
    </location>
</feature>
<evidence type="ECO:0000256" key="5">
    <source>
        <dbReference type="SAM" id="MobiDB-lite"/>
    </source>
</evidence>
<comment type="caution">
    <text evidence="6">The sequence shown here is derived from an EMBL/GenBank/DDBJ whole genome shotgun (WGS) entry which is preliminary data.</text>
</comment>
<comment type="pathway">
    <text evidence="1">Secondary metabolite biosynthesis.</text>
</comment>
<dbReference type="STRING" id="205917.A0A4Y9YAL8"/>
<dbReference type="InterPro" id="IPR051654">
    <property type="entry name" value="Meroterpenoid_MTases"/>
</dbReference>
<reference evidence="6 7" key="1">
    <citation type="submission" date="2019-02" db="EMBL/GenBank/DDBJ databases">
        <title>Genome sequencing of the rare red list fungi Dentipellis fragilis.</title>
        <authorList>
            <person name="Buettner E."/>
            <person name="Kellner H."/>
        </authorList>
    </citation>
    <scope>NUCLEOTIDE SEQUENCE [LARGE SCALE GENOMIC DNA]</scope>
    <source>
        <strain evidence="6 7">DSM 105465</strain>
    </source>
</reference>
<comment type="similarity">
    <text evidence="4">Belongs to the class I-like SAM-binding methyltransferase superfamily.</text>
</comment>
<dbReference type="GO" id="GO:0016740">
    <property type="term" value="F:transferase activity"/>
    <property type="evidence" value="ECO:0007669"/>
    <property type="project" value="UniProtKB-KW"/>
</dbReference>
<dbReference type="SUPFAM" id="SSF53335">
    <property type="entry name" value="S-adenosyl-L-methionine-dependent methyltransferases"/>
    <property type="match status" value="1"/>
</dbReference>
<dbReference type="OrthoDB" id="2094832at2759"/>
<keyword evidence="3" id="KW-0949">S-adenosyl-L-methionine</keyword>
<evidence type="ECO:0000256" key="1">
    <source>
        <dbReference type="ARBA" id="ARBA00005179"/>
    </source>
</evidence>
<evidence type="ECO:0000313" key="6">
    <source>
        <dbReference type="EMBL" id="TFY59596.1"/>
    </source>
</evidence>
<dbReference type="PANTHER" id="PTHR35897">
    <property type="entry name" value="METHYLTRANSFERASE AUSD"/>
    <property type="match status" value="1"/>
</dbReference>
<dbReference type="Proteomes" id="UP000298327">
    <property type="component" value="Unassembled WGS sequence"/>
</dbReference>
<dbReference type="InterPro" id="IPR029063">
    <property type="entry name" value="SAM-dependent_MTases_sf"/>
</dbReference>
<dbReference type="PANTHER" id="PTHR35897:SF1">
    <property type="entry name" value="METHYLTRANSFERASE AUSD"/>
    <property type="match status" value="1"/>
</dbReference>
<dbReference type="EMBL" id="SEOQ01000609">
    <property type="protein sequence ID" value="TFY59596.1"/>
    <property type="molecule type" value="Genomic_DNA"/>
</dbReference>
<proteinExistence type="inferred from homology"/>
<keyword evidence="2" id="KW-0808">Transferase</keyword>
<protein>
    <recommendedName>
        <fullName evidence="8">Methyltransferase domain-containing protein</fullName>
    </recommendedName>
</protein>
<evidence type="ECO:0000256" key="4">
    <source>
        <dbReference type="ARBA" id="ARBA00038314"/>
    </source>
</evidence>
<feature type="region of interest" description="Disordered" evidence="5">
    <location>
        <begin position="111"/>
        <end position="135"/>
    </location>
</feature>
<evidence type="ECO:0000313" key="7">
    <source>
        <dbReference type="Proteomes" id="UP000298327"/>
    </source>
</evidence>
<accession>A0A4Y9YAL8</accession>
<feature type="compositionally biased region" description="Low complexity" evidence="5">
    <location>
        <begin position="117"/>
        <end position="135"/>
    </location>
</feature>
<organism evidence="6 7">
    <name type="scientific">Dentipellis fragilis</name>
    <dbReference type="NCBI Taxonomy" id="205917"/>
    <lineage>
        <taxon>Eukaryota</taxon>
        <taxon>Fungi</taxon>
        <taxon>Dikarya</taxon>
        <taxon>Basidiomycota</taxon>
        <taxon>Agaricomycotina</taxon>
        <taxon>Agaricomycetes</taxon>
        <taxon>Russulales</taxon>
        <taxon>Hericiaceae</taxon>
        <taxon>Dentipellis</taxon>
    </lineage>
</organism>
<evidence type="ECO:0000256" key="2">
    <source>
        <dbReference type="ARBA" id="ARBA00022679"/>
    </source>
</evidence>
<name>A0A4Y9YAL8_9AGAM</name>